<evidence type="ECO:0000313" key="1">
    <source>
        <dbReference type="EMBL" id="AIQ57907.1"/>
    </source>
</evidence>
<reference evidence="1" key="1">
    <citation type="submission" date="2014-08" db="EMBL/GenBank/DDBJ databases">
        <title>Comparative genomics of the Paenibacillus odorifer group.</title>
        <authorList>
            <person name="den Bakker H.C."/>
            <person name="Tsai Y.-C.Y.-C."/>
            <person name="Martin N."/>
            <person name="Korlach J."/>
            <person name="Wiedmann M."/>
        </authorList>
    </citation>
    <scope>NUCLEOTIDE SEQUENCE [LARGE SCALE GENOMIC DNA]</scope>
    <source>
        <strain evidence="1">DSM 13188</strain>
    </source>
</reference>
<dbReference type="Proteomes" id="UP000029518">
    <property type="component" value="Chromosome"/>
</dbReference>
<evidence type="ECO:0000313" key="2">
    <source>
        <dbReference type="Proteomes" id="UP000029518"/>
    </source>
</evidence>
<proteinExistence type="predicted"/>
<dbReference type="InterPro" id="IPR015424">
    <property type="entry name" value="PyrdxlP-dep_Trfase"/>
</dbReference>
<dbReference type="EMBL" id="CP009285">
    <property type="protein sequence ID" value="AIQ57907.1"/>
    <property type="molecule type" value="Genomic_DNA"/>
</dbReference>
<dbReference type="HOGENOM" id="CLU_173870_0_0_9"/>
<dbReference type="Gene3D" id="3.90.1150.10">
    <property type="entry name" value="Aspartate Aminotransferase, domain 1"/>
    <property type="match status" value="1"/>
</dbReference>
<name>A0A089LAV1_PAEBO</name>
<keyword evidence="2" id="KW-1185">Reference proteome</keyword>
<dbReference type="SUPFAM" id="SSF53383">
    <property type="entry name" value="PLP-dependent transferases"/>
    <property type="match status" value="1"/>
</dbReference>
<gene>
    <name evidence="1" type="ORF">PBOR_13935</name>
</gene>
<organism evidence="1 2">
    <name type="scientific">Paenibacillus borealis</name>
    <dbReference type="NCBI Taxonomy" id="160799"/>
    <lineage>
        <taxon>Bacteria</taxon>
        <taxon>Bacillati</taxon>
        <taxon>Bacillota</taxon>
        <taxon>Bacilli</taxon>
        <taxon>Bacillales</taxon>
        <taxon>Paenibacillaceae</taxon>
        <taxon>Paenibacillus</taxon>
    </lineage>
</organism>
<dbReference type="InterPro" id="IPR015422">
    <property type="entry name" value="PyrdxlP-dep_Trfase_small"/>
</dbReference>
<dbReference type="KEGG" id="pbd:PBOR_13935"/>
<sequence length="65" mass="7564">MRYDSMTNQQFPVLPLDALTALNEKYSFSLWEQAGDNHSVVRFCTSWATKRENVERLIEDIVNLA</sequence>
<dbReference type="AlphaFoldDB" id="A0A089LAV1"/>
<protein>
    <recommendedName>
        <fullName evidence="3">Threonine aldolase</fullName>
    </recommendedName>
</protein>
<evidence type="ECO:0008006" key="3">
    <source>
        <dbReference type="Google" id="ProtNLM"/>
    </source>
</evidence>
<accession>A0A089LAV1</accession>